<dbReference type="EMBL" id="BOMB01000012">
    <property type="protein sequence ID" value="GID11519.1"/>
    <property type="molecule type" value="Genomic_DNA"/>
</dbReference>
<dbReference type="Proteomes" id="UP000612808">
    <property type="component" value="Unassembled WGS sequence"/>
</dbReference>
<protein>
    <submittedName>
        <fullName evidence="1">Uncharacterized protein</fullName>
    </submittedName>
</protein>
<evidence type="ECO:0000313" key="2">
    <source>
        <dbReference type="Proteomes" id="UP000612808"/>
    </source>
</evidence>
<accession>A0A8J3NDH8</accession>
<dbReference type="AlphaFoldDB" id="A0A8J3NDH8"/>
<gene>
    <name evidence="1" type="ORF">Aru02nite_24080</name>
</gene>
<organism evidence="1 2">
    <name type="scientific">Actinocatenispora rupis</name>
    <dbReference type="NCBI Taxonomy" id="519421"/>
    <lineage>
        <taxon>Bacteria</taxon>
        <taxon>Bacillati</taxon>
        <taxon>Actinomycetota</taxon>
        <taxon>Actinomycetes</taxon>
        <taxon>Micromonosporales</taxon>
        <taxon>Micromonosporaceae</taxon>
        <taxon>Actinocatenispora</taxon>
    </lineage>
</organism>
<reference evidence="1" key="1">
    <citation type="submission" date="2021-01" db="EMBL/GenBank/DDBJ databases">
        <title>Whole genome shotgun sequence of Actinocatenispora rupis NBRC 107355.</title>
        <authorList>
            <person name="Komaki H."/>
            <person name="Tamura T."/>
        </authorList>
    </citation>
    <scope>NUCLEOTIDE SEQUENCE</scope>
    <source>
        <strain evidence="1">NBRC 107355</strain>
    </source>
</reference>
<proteinExistence type="predicted"/>
<sequence length="220" mass="24618">MKVAVRVRRARYGGRDWRVICPSGDTGHAVLWEQQVCTCGYELCVDRRAAYRIGVLWLLAARSRHSVVWLPLRGAERDPDESLAGPRLDLVLSHHSLQLRASSWPRLRGALDAGAPQTVSVPAGYLPDAADIDHTTWYHREQRDLIHHRVHADTLFLAGSAPVLRQTARSLFEVAFEAPGSAPGEEAAQHVCREMYWPDPRTGDSRGIHVAYRSHWPAPA</sequence>
<evidence type="ECO:0000313" key="1">
    <source>
        <dbReference type="EMBL" id="GID11519.1"/>
    </source>
</evidence>
<comment type="caution">
    <text evidence="1">The sequence shown here is derived from an EMBL/GenBank/DDBJ whole genome shotgun (WGS) entry which is preliminary data.</text>
</comment>
<keyword evidence="2" id="KW-1185">Reference proteome</keyword>
<name>A0A8J3NDH8_9ACTN</name>